<feature type="compositionally biased region" description="Low complexity" evidence="1">
    <location>
        <begin position="30"/>
        <end position="64"/>
    </location>
</feature>
<reference evidence="4 5" key="1">
    <citation type="submission" date="2023-07" db="EMBL/GenBank/DDBJ databases">
        <title>Sorghum-associated microbial communities from plants grown in Nebraska, USA.</title>
        <authorList>
            <person name="Schachtman D."/>
        </authorList>
    </citation>
    <scope>NUCLEOTIDE SEQUENCE [LARGE SCALE GENOMIC DNA]</scope>
    <source>
        <strain evidence="4 5">BE248</strain>
    </source>
</reference>
<dbReference type="InterPro" id="IPR002477">
    <property type="entry name" value="Peptidoglycan-bd-like"/>
</dbReference>
<feature type="chain" id="PRO_5046078531" evidence="2">
    <location>
        <begin position="18"/>
        <end position="161"/>
    </location>
</feature>
<dbReference type="Pfam" id="PF01471">
    <property type="entry name" value="PG_binding_1"/>
    <property type="match status" value="1"/>
</dbReference>
<dbReference type="Gene3D" id="1.10.101.10">
    <property type="entry name" value="PGBD-like superfamily/PGBD"/>
    <property type="match status" value="1"/>
</dbReference>
<dbReference type="Proteomes" id="UP001257739">
    <property type="component" value="Unassembled WGS sequence"/>
</dbReference>
<keyword evidence="2" id="KW-0732">Signal</keyword>
<evidence type="ECO:0000256" key="2">
    <source>
        <dbReference type="SAM" id="SignalP"/>
    </source>
</evidence>
<dbReference type="RefSeq" id="WP_309966390.1">
    <property type="nucleotide sequence ID" value="NZ_JAVDWH010000001.1"/>
</dbReference>
<feature type="signal peptide" evidence="2">
    <location>
        <begin position="1"/>
        <end position="17"/>
    </location>
</feature>
<evidence type="ECO:0000313" key="5">
    <source>
        <dbReference type="Proteomes" id="UP001257739"/>
    </source>
</evidence>
<dbReference type="EMBL" id="JAVDWH010000001">
    <property type="protein sequence ID" value="MDR7085660.1"/>
    <property type="molecule type" value="Genomic_DNA"/>
</dbReference>
<accession>A0ABU1UKG3</accession>
<organism evidence="4 5">
    <name type="scientific">Aeromicrobium panaciterrae</name>
    <dbReference type="NCBI Taxonomy" id="363861"/>
    <lineage>
        <taxon>Bacteria</taxon>
        <taxon>Bacillati</taxon>
        <taxon>Actinomycetota</taxon>
        <taxon>Actinomycetes</taxon>
        <taxon>Propionibacteriales</taxon>
        <taxon>Nocardioidaceae</taxon>
        <taxon>Aeromicrobium</taxon>
    </lineage>
</organism>
<evidence type="ECO:0000313" key="4">
    <source>
        <dbReference type="EMBL" id="MDR7085660.1"/>
    </source>
</evidence>
<feature type="domain" description="Peptidoglycan binding-like" evidence="3">
    <location>
        <begin position="100"/>
        <end position="155"/>
    </location>
</feature>
<sequence length="161" mass="16757">MFRAVAAVMLTVLAVSACDGSDGNSDKAEPSPSAATVTVTPSATTTPTPKPSATPTKKAAKPAVKSLSTAGRECTVLEESLRLFPGHNLSIANRGHYLHEVRELQSMVNGAGDGTKCIPEDGDFGPVTTKAVKAFQTKNGLVVDGLVGEQTWNQLNLVLSH</sequence>
<keyword evidence="5" id="KW-1185">Reference proteome</keyword>
<gene>
    <name evidence="4" type="ORF">J2X11_000499</name>
</gene>
<evidence type="ECO:0000256" key="1">
    <source>
        <dbReference type="SAM" id="MobiDB-lite"/>
    </source>
</evidence>
<dbReference type="InterPro" id="IPR036366">
    <property type="entry name" value="PGBDSf"/>
</dbReference>
<dbReference type="PROSITE" id="PS51257">
    <property type="entry name" value="PROKAR_LIPOPROTEIN"/>
    <property type="match status" value="1"/>
</dbReference>
<proteinExistence type="predicted"/>
<feature type="region of interest" description="Disordered" evidence="1">
    <location>
        <begin position="20"/>
        <end position="64"/>
    </location>
</feature>
<name>A0ABU1UKG3_9ACTN</name>
<comment type="caution">
    <text evidence="4">The sequence shown here is derived from an EMBL/GenBank/DDBJ whole genome shotgun (WGS) entry which is preliminary data.</text>
</comment>
<dbReference type="InterPro" id="IPR036365">
    <property type="entry name" value="PGBD-like_sf"/>
</dbReference>
<dbReference type="SUPFAM" id="SSF47090">
    <property type="entry name" value="PGBD-like"/>
    <property type="match status" value="1"/>
</dbReference>
<evidence type="ECO:0000259" key="3">
    <source>
        <dbReference type="Pfam" id="PF01471"/>
    </source>
</evidence>
<protein>
    <submittedName>
        <fullName evidence="4">Peptidoglycan hydrolase-like protein with peptidoglycan-binding domain</fullName>
    </submittedName>
</protein>